<dbReference type="CDD" id="cd07377">
    <property type="entry name" value="WHTH_GntR"/>
    <property type="match status" value="1"/>
</dbReference>
<dbReference type="Proteomes" id="UP000295560">
    <property type="component" value="Unassembled WGS sequence"/>
</dbReference>
<accession>A0A4R1HH67</accession>
<dbReference type="GO" id="GO:0003677">
    <property type="term" value="F:DNA binding"/>
    <property type="evidence" value="ECO:0007669"/>
    <property type="project" value="UniProtKB-KW"/>
</dbReference>
<dbReference type="EMBL" id="SMFZ01000002">
    <property type="protein sequence ID" value="TCK21078.1"/>
    <property type="molecule type" value="Genomic_DNA"/>
</dbReference>
<proteinExistence type="predicted"/>
<organism evidence="5 6">
    <name type="scientific">Pseudonocardia endophytica</name>
    <dbReference type="NCBI Taxonomy" id="401976"/>
    <lineage>
        <taxon>Bacteria</taxon>
        <taxon>Bacillati</taxon>
        <taxon>Actinomycetota</taxon>
        <taxon>Actinomycetes</taxon>
        <taxon>Pseudonocardiales</taxon>
        <taxon>Pseudonocardiaceae</taxon>
        <taxon>Pseudonocardia</taxon>
    </lineage>
</organism>
<keyword evidence="3" id="KW-0804">Transcription</keyword>
<dbReference type="SMART" id="SM00345">
    <property type="entry name" value="HTH_GNTR"/>
    <property type="match status" value="1"/>
</dbReference>
<dbReference type="AlphaFoldDB" id="A0A4R1HH67"/>
<keyword evidence="1" id="KW-0805">Transcription regulation</keyword>
<reference evidence="5 6" key="1">
    <citation type="submission" date="2019-03" db="EMBL/GenBank/DDBJ databases">
        <title>Sequencing the genomes of 1000 actinobacteria strains.</title>
        <authorList>
            <person name="Klenk H.-P."/>
        </authorList>
    </citation>
    <scope>NUCLEOTIDE SEQUENCE [LARGE SCALE GENOMIC DNA]</scope>
    <source>
        <strain evidence="5 6">DSM 44969</strain>
    </source>
</reference>
<comment type="caution">
    <text evidence="5">The sequence shown here is derived from an EMBL/GenBank/DDBJ whole genome shotgun (WGS) entry which is preliminary data.</text>
</comment>
<evidence type="ECO:0000256" key="2">
    <source>
        <dbReference type="ARBA" id="ARBA00023125"/>
    </source>
</evidence>
<protein>
    <submittedName>
        <fullName evidence="5">GntR family transcriptional regulator</fullName>
    </submittedName>
</protein>
<dbReference type="PANTHER" id="PTHR43537:SF5">
    <property type="entry name" value="UXU OPERON TRANSCRIPTIONAL REGULATOR"/>
    <property type="match status" value="1"/>
</dbReference>
<gene>
    <name evidence="5" type="ORF">EV378_5053</name>
</gene>
<dbReference type="PANTHER" id="PTHR43537">
    <property type="entry name" value="TRANSCRIPTIONAL REGULATOR, GNTR FAMILY"/>
    <property type="match status" value="1"/>
</dbReference>
<keyword evidence="2" id="KW-0238">DNA-binding</keyword>
<evidence type="ECO:0000313" key="5">
    <source>
        <dbReference type="EMBL" id="TCK21078.1"/>
    </source>
</evidence>
<dbReference type="SMART" id="SM00895">
    <property type="entry name" value="FCD"/>
    <property type="match status" value="1"/>
</dbReference>
<dbReference type="Pfam" id="PF00392">
    <property type="entry name" value="GntR"/>
    <property type="match status" value="1"/>
</dbReference>
<dbReference type="PRINTS" id="PR00035">
    <property type="entry name" value="HTHGNTR"/>
</dbReference>
<dbReference type="SUPFAM" id="SSF48008">
    <property type="entry name" value="GntR ligand-binding domain-like"/>
    <property type="match status" value="1"/>
</dbReference>
<sequence length="278" mass="29490">MKVLARKNDHPVTKGTAVSDRETLLPVMVEDAGATASGPGIADRLASSMSLGLYSPGERLPTEIDLARQFGVAVATLRKALAVLRERGLVETRRGRSGGTFVVAAPFPTDDEVVTALVGTSVVDLRDLHDESVAIGSAVAKLAASRIPAAAVGGLLELADRLPRARSAQERAVADSRFHIELAVLAQSPRLLRSELRLQSEISALYWSDVVADADAPGLVHAEHVRVVEAVRDGDARAAERLMGEHVHRCAYLLIDAKIALGQDGGPDVPSTTRGRRP</sequence>
<evidence type="ECO:0000313" key="6">
    <source>
        <dbReference type="Proteomes" id="UP000295560"/>
    </source>
</evidence>
<evidence type="ECO:0000259" key="4">
    <source>
        <dbReference type="PROSITE" id="PS50949"/>
    </source>
</evidence>
<dbReference type="Gene3D" id="1.10.10.10">
    <property type="entry name" value="Winged helix-like DNA-binding domain superfamily/Winged helix DNA-binding domain"/>
    <property type="match status" value="1"/>
</dbReference>
<dbReference type="SUPFAM" id="SSF46785">
    <property type="entry name" value="Winged helix' DNA-binding domain"/>
    <property type="match status" value="1"/>
</dbReference>
<evidence type="ECO:0000256" key="3">
    <source>
        <dbReference type="ARBA" id="ARBA00023163"/>
    </source>
</evidence>
<dbReference type="PROSITE" id="PS50949">
    <property type="entry name" value="HTH_GNTR"/>
    <property type="match status" value="1"/>
</dbReference>
<feature type="domain" description="HTH gntR-type" evidence="4">
    <location>
        <begin position="35"/>
        <end position="105"/>
    </location>
</feature>
<dbReference type="InterPro" id="IPR036388">
    <property type="entry name" value="WH-like_DNA-bd_sf"/>
</dbReference>
<dbReference type="GO" id="GO:0003700">
    <property type="term" value="F:DNA-binding transcription factor activity"/>
    <property type="evidence" value="ECO:0007669"/>
    <property type="project" value="InterPro"/>
</dbReference>
<dbReference type="InterPro" id="IPR000524">
    <property type="entry name" value="Tscrpt_reg_HTH_GntR"/>
</dbReference>
<dbReference type="Gene3D" id="1.20.120.530">
    <property type="entry name" value="GntR ligand-binding domain-like"/>
    <property type="match status" value="1"/>
</dbReference>
<dbReference type="InterPro" id="IPR008920">
    <property type="entry name" value="TF_FadR/GntR_C"/>
</dbReference>
<dbReference type="InterPro" id="IPR011711">
    <property type="entry name" value="GntR_C"/>
</dbReference>
<keyword evidence="6" id="KW-1185">Reference proteome</keyword>
<evidence type="ECO:0000256" key="1">
    <source>
        <dbReference type="ARBA" id="ARBA00023015"/>
    </source>
</evidence>
<name>A0A4R1HH67_PSEEN</name>
<dbReference type="Pfam" id="PF07729">
    <property type="entry name" value="FCD"/>
    <property type="match status" value="1"/>
</dbReference>
<dbReference type="InterPro" id="IPR036390">
    <property type="entry name" value="WH_DNA-bd_sf"/>
</dbReference>